<dbReference type="SUPFAM" id="SSF48113">
    <property type="entry name" value="Heme-dependent peroxidases"/>
    <property type="match status" value="1"/>
</dbReference>
<keyword evidence="17" id="KW-0944">Nitration</keyword>
<evidence type="ECO:0000256" key="6">
    <source>
        <dbReference type="ARBA" id="ARBA00022490"/>
    </source>
</evidence>
<evidence type="ECO:0000256" key="22">
    <source>
        <dbReference type="ARBA" id="ARBA00047922"/>
    </source>
</evidence>
<dbReference type="Pfam" id="PF03098">
    <property type="entry name" value="An_peroxidase"/>
    <property type="match status" value="1"/>
</dbReference>
<dbReference type="GO" id="GO:0042744">
    <property type="term" value="P:hydrogen peroxide catabolic process"/>
    <property type="evidence" value="ECO:0007669"/>
    <property type="project" value="UniProtKB-KW"/>
</dbReference>
<dbReference type="GO" id="GO:0005737">
    <property type="term" value="C:cytoplasm"/>
    <property type="evidence" value="ECO:0007669"/>
    <property type="project" value="UniProtKB-SubCell"/>
</dbReference>
<keyword evidence="10" id="KW-0575">Peroxidase</keyword>
<dbReference type="GO" id="GO:0036393">
    <property type="term" value="F:thiocyanate peroxidase activity"/>
    <property type="evidence" value="ECO:0007669"/>
    <property type="project" value="Ensembl"/>
</dbReference>
<dbReference type="GO" id="GO:0016323">
    <property type="term" value="C:basolateral plasma membrane"/>
    <property type="evidence" value="ECO:0007669"/>
    <property type="project" value="Ensembl"/>
</dbReference>
<keyword evidence="19" id="KW-0376">Hydrogen peroxide</keyword>
<evidence type="ECO:0000256" key="21">
    <source>
        <dbReference type="ARBA" id="ARBA00047735"/>
    </source>
</evidence>
<evidence type="ECO:0000256" key="25">
    <source>
        <dbReference type="SAM" id="SignalP"/>
    </source>
</evidence>
<keyword evidence="14" id="KW-0106">Calcium</keyword>
<proteinExistence type="inferred from homology"/>
<sequence>MHLAAMRVLLHLPALLASLTLLQAAASAANAPPTTTAAISDAVSQVKVQVNKAFLESRTRLKTAMSSEEPTTRQLSEYFKHARGRARTAIRNGQVWEESLKRLRQKVALTNVTDPSLDLTALSSEVGCDAPVAVVKCDEDSPYRTITGDCNNRRNPALGAANRALARWLPAEYEDRLSLPFGWTPGRTRNGFPVPLAREVSNQILDYLNEEGVLDQNRSLLFMQWGQIVDHDLDFAPDTELGSSEYSKAQCDKYCLQGDNCFPIMFPPNDPKLRTQGKCMPFFRAGFVCPSPPYRSLARDQINALTSFLDASFVYGPEPSLASRLRNLSSPLGLMAVNQEVYDHGLAYLPFDIKKPSPCEFINTTALVPCFLAGDSRASEQILLATSHTLFLREHNRLARELKRLNPQWDGEKLYQEARKILGAFVQIITFRDYLPIVLGDDMQKWIPPYQGYDKSADPRISNVFTFAFRFGHLEVPSTVSRLDENYQPWGPEAELPLHTLFFNTWRIVKDGGIDPLVRGLLAKKSKLLNQNKMMTRELRNKLFQPTHKIHGFDLAAINVQRCRDHGMPGYNAWRGFCDLPQPQTLKELNAVLKNRRLAKKLLDLYGTPDNIDIWVGGVAEPLVERGRVGSLLACLLGKQFQQIRDGDRQVRSCEQGWGEQTLLYGRPKVLCEDLPRPQGAPSHLLPPPWAQGGRGSTPGLCGQTLLLSLQILVGEPWGLH</sequence>
<dbReference type="GO" id="GO:0140825">
    <property type="term" value="F:lactoperoxidase activity"/>
    <property type="evidence" value="ECO:0007669"/>
    <property type="project" value="UniProtKB-EC"/>
</dbReference>
<dbReference type="PANTHER" id="PTHR11475:SF67">
    <property type="entry name" value="LACTOPEROXIDASE"/>
    <property type="match status" value="1"/>
</dbReference>
<evidence type="ECO:0000256" key="11">
    <source>
        <dbReference type="ARBA" id="ARBA00022617"/>
    </source>
</evidence>
<reference evidence="26 27" key="1">
    <citation type="journal article" date="2010" name="Nature">
        <title>The sequence and de novo assembly of the giant panda genome.</title>
        <authorList>
            <person name="Li R."/>
            <person name="Fan W."/>
            <person name="Tian G."/>
            <person name="Zhu H."/>
            <person name="He L."/>
            <person name="Cai J."/>
            <person name="Huang Q."/>
            <person name="Cai Q."/>
            <person name="Li B."/>
            <person name="Bai Y."/>
            <person name="Zhang Z."/>
            <person name="Zhang Y."/>
            <person name="Wang W."/>
            <person name="Li J."/>
            <person name="Wei F."/>
            <person name="Li H."/>
            <person name="Jian M."/>
            <person name="Li J."/>
            <person name="Zhang Z."/>
            <person name="Nielsen R."/>
            <person name="Li D."/>
            <person name="Gu W."/>
            <person name="Yang Z."/>
            <person name="Xuan Z."/>
            <person name="Ryder O.A."/>
            <person name="Leung F.C."/>
            <person name="Zhou Y."/>
            <person name="Cao J."/>
            <person name="Sun X."/>
            <person name="Fu Y."/>
            <person name="Fang X."/>
            <person name="Guo X."/>
            <person name="Wang B."/>
            <person name="Hou R."/>
            <person name="Shen F."/>
            <person name="Mu B."/>
            <person name="Ni P."/>
            <person name="Lin R."/>
            <person name="Qian W."/>
            <person name="Wang G."/>
            <person name="Yu C."/>
            <person name="Nie W."/>
            <person name="Wang J."/>
            <person name="Wu Z."/>
            <person name="Liang H."/>
            <person name="Min J."/>
            <person name="Wu Q."/>
            <person name="Cheng S."/>
            <person name="Ruan J."/>
            <person name="Wang M."/>
            <person name="Shi Z."/>
            <person name="Wen M."/>
            <person name="Liu B."/>
            <person name="Ren X."/>
            <person name="Zheng H."/>
            <person name="Dong D."/>
            <person name="Cook K."/>
            <person name="Shan G."/>
            <person name="Zhang H."/>
            <person name="Kosiol C."/>
            <person name="Xie X."/>
            <person name="Lu Z."/>
            <person name="Zheng H."/>
            <person name="Li Y."/>
            <person name="Steiner C.C."/>
            <person name="Lam T.T."/>
            <person name="Lin S."/>
            <person name="Zhang Q."/>
            <person name="Li G."/>
            <person name="Tian J."/>
            <person name="Gong T."/>
            <person name="Liu H."/>
            <person name="Zhang D."/>
            <person name="Fang L."/>
            <person name="Ye C."/>
            <person name="Zhang J."/>
            <person name="Hu W."/>
            <person name="Xu A."/>
            <person name="Ren Y."/>
            <person name="Zhang G."/>
            <person name="Bruford M.W."/>
            <person name="Li Q."/>
            <person name="Ma L."/>
            <person name="Guo Y."/>
            <person name="An N."/>
            <person name="Hu Y."/>
            <person name="Zheng Y."/>
            <person name="Shi Y."/>
            <person name="Li Z."/>
            <person name="Liu Q."/>
            <person name="Chen Y."/>
            <person name="Zhao J."/>
            <person name="Qu N."/>
            <person name="Zhao S."/>
            <person name="Tian F."/>
            <person name="Wang X."/>
            <person name="Wang H."/>
            <person name="Xu L."/>
            <person name="Liu X."/>
            <person name="Vinar T."/>
            <person name="Wang Y."/>
            <person name="Lam T.W."/>
            <person name="Yiu S.M."/>
            <person name="Liu S."/>
            <person name="Zhang H."/>
            <person name="Li D."/>
            <person name="Huang Y."/>
            <person name="Wang X."/>
            <person name="Yang G."/>
            <person name="Jiang Z."/>
            <person name="Wang J."/>
            <person name="Qin N."/>
            <person name="Li L."/>
            <person name="Li J."/>
            <person name="Bolund L."/>
            <person name="Kristiansen K."/>
            <person name="Wong G.K."/>
            <person name="Olson M."/>
            <person name="Zhang X."/>
            <person name="Li S."/>
            <person name="Yang H."/>
            <person name="Wang J."/>
            <person name="Wang J."/>
        </authorList>
    </citation>
    <scope>NUCLEOTIDE SEQUENCE [LARGE SCALE GENOMIC DNA]</scope>
</reference>
<name>A0A7N5JN38_AILME</name>
<evidence type="ECO:0000256" key="23">
    <source>
        <dbReference type="ARBA" id="ARBA00061342"/>
    </source>
</evidence>
<evidence type="ECO:0000256" key="1">
    <source>
        <dbReference type="ARBA" id="ARBA00001970"/>
    </source>
</evidence>
<comment type="cofactor">
    <cofactor evidence="1">
        <name>heme b</name>
        <dbReference type="ChEBI" id="CHEBI:60344"/>
    </cofactor>
</comment>
<evidence type="ECO:0000313" key="26">
    <source>
        <dbReference type="Ensembl" id="ENSAMEP00000027783.1"/>
    </source>
</evidence>
<dbReference type="InterPro" id="IPR010255">
    <property type="entry name" value="Haem_peroxidase_sf"/>
</dbReference>
<keyword evidence="13 25" id="KW-0732">Signal</keyword>
<evidence type="ECO:0000256" key="4">
    <source>
        <dbReference type="ARBA" id="ARBA00012313"/>
    </source>
</evidence>
<feature type="signal peptide" evidence="25">
    <location>
        <begin position="1"/>
        <end position="24"/>
    </location>
</feature>
<evidence type="ECO:0000256" key="13">
    <source>
        <dbReference type="ARBA" id="ARBA00022729"/>
    </source>
</evidence>
<evidence type="ECO:0000256" key="18">
    <source>
        <dbReference type="ARBA" id="ARBA00023157"/>
    </source>
</evidence>
<evidence type="ECO:0000256" key="9">
    <source>
        <dbReference type="ARBA" id="ARBA00022553"/>
    </source>
</evidence>
<keyword evidence="18" id="KW-1015">Disulfide bond</keyword>
<comment type="similarity">
    <text evidence="23">Belongs to the peroxidase family. XPO subfamily.</text>
</comment>
<dbReference type="InterPro" id="IPR037120">
    <property type="entry name" value="Haem_peroxidase_sf_animal"/>
</dbReference>
<keyword evidence="8" id="KW-0929">Antimicrobial</keyword>
<reference evidence="26" key="3">
    <citation type="submission" date="2025-09" db="UniProtKB">
        <authorList>
            <consortium name="Ensembl"/>
        </authorList>
    </citation>
    <scope>IDENTIFICATION</scope>
</reference>
<dbReference type="GO" id="GO:0005509">
    <property type="term" value="F:calcium ion binding"/>
    <property type="evidence" value="ECO:0007669"/>
    <property type="project" value="UniProtKB-ARBA"/>
</dbReference>
<evidence type="ECO:0000256" key="20">
    <source>
        <dbReference type="ARBA" id="ARBA00034001"/>
    </source>
</evidence>
<evidence type="ECO:0000256" key="2">
    <source>
        <dbReference type="ARBA" id="ARBA00004496"/>
    </source>
</evidence>
<dbReference type="InParanoid" id="A0A7N5JN38"/>
<keyword evidence="12 24" id="KW-0479">Metal-binding</keyword>
<evidence type="ECO:0000256" key="17">
    <source>
        <dbReference type="ARBA" id="ARBA00023074"/>
    </source>
</evidence>
<dbReference type="Gene3D" id="1.10.640.10">
    <property type="entry name" value="Haem peroxidase domain superfamily, animal type"/>
    <property type="match status" value="1"/>
</dbReference>
<comment type="catalytic activity">
    <reaction evidence="20">
        <text>2 a phenolic donor + H2O2 = 2 a phenolic radical donor + 2 H2O</text>
        <dbReference type="Rhea" id="RHEA:56136"/>
        <dbReference type="ChEBI" id="CHEBI:15377"/>
        <dbReference type="ChEBI" id="CHEBI:16240"/>
        <dbReference type="ChEBI" id="CHEBI:139520"/>
        <dbReference type="ChEBI" id="CHEBI:139521"/>
        <dbReference type="EC" id="1.11.1.7"/>
    </reaction>
    <physiologicalReaction direction="left-to-right" evidence="20">
        <dbReference type="Rhea" id="RHEA:56137"/>
    </physiologicalReaction>
</comment>
<dbReference type="AlphaFoldDB" id="A0A7N5JN38"/>
<dbReference type="GO" id="GO:0001580">
    <property type="term" value="P:detection of chemical stimulus involved in sensory perception of bitter taste"/>
    <property type="evidence" value="ECO:0007669"/>
    <property type="project" value="Ensembl"/>
</dbReference>
<dbReference type="InterPro" id="IPR019791">
    <property type="entry name" value="Haem_peroxidase_animal"/>
</dbReference>
<dbReference type="Proteomes" id="UP000008912">
    <property type="component" value="Unassembled WGS sequence"/>
</dbReference>
<reference evidence="26" key="2">
    <citation type="submission" date="2025-08" db="UniProtKB">
        <authorList>
            <consortium name="Ensembl"/>
        </authorList>
    </citation>
    <scope>IDENTIFICATION</scope>
</reference>
<evidence type="ECO:0000313" key="27">
    <source>
        <dbReference type="Proteomes" id="UP000008912"/>
    </source>
</evidence>
<evidence type="ECO:0000256" key="3">
    <source>
        <dbReference type="ARBA" id="ARBA00004613"/>
    </source>
</evidence>
<dbReference type="FunFam" id="1.10.640.10:FF:000001">
    <property type="entry name" value="Peroxidasin homolog"/>
    <property type="match status" value="1"/>
</dbReference>
<keyword evidence="6" id="KW-0963">Cytoplasm</keyword>
<comment type="catalytic activity">
    <reaction evidence="21">
        <text>thiocyanate + H2O2 + H(+) = hypothiocyanous acid + H2O</text>
        <dbReference type="Rhea" id="RHEA:69416"/>
        <dbReference type="ChEBI" id="CHEBI:15377"/>
        <dbReference type="ChEBI" id="CHEBI:15378"/>
        <dbReference type="ChEBI" id="CHEBI:16240"/>
        <dbReference type="ChEBI" id="CHEBI:18022"/>
        <dbReference type="ChEBI" id="CHEBI:133907"/>
    </reaction>
    <physiologicalReaction direction="left-to-right" evidence="21">
        <dbReference type="Rhea" id="RHEA:69417"/>
    </physiologicalReaction>
</comment>
<evidence type="ECO:0000256" key="19">
    <source>
        <dbReference type="ARBA" id="ARBA00023324"/>
    </source>
</evidence>
<keyword evidence="7" id="KW-0964">Secreted</keyword>
<evidence type="ECO:0000256" key="14">
    <source>
        <dbReference type="ARBA" id="ARBA00022837"/>
    </source>
</evidence>
<dbReference type="GO" id="GO:0005615">
    <property type="term" value="C:extracellular space"/>
    <property type="evidence" value="ECO:0007669"/>
    <property type="project" value="Ensembl"/>
</dbReference>
<keyword evidence="9" id="KW-0597">Phosphoprotein</keyword>
<feature type="binding site" description="axial binding residue" evidence="24">
    <location>
        <position position="473"/>
    </location>
    <ligand>
        <name>heme b</name>
        <dbReference type="ChEBI" id="CHEBI:60344"/>
    </ligand>
    <ligandPart>
        <name>Fe</name>
        <dbReference type="ChEBI" id="CHEBI:18248"/>
    </ligandPart>
</feature>
<dbReference type="GO" id="GO:0006979">
    <property type="term" value="P:response to oxidative stress"/>
    <property type="evidence" value="ECO:0007669"/>
    <property type="project" value="InterPro"/>
</dbReference>
<keyword evidence="15" id="KW-0560">Oxidoreductase</keyword>
<comment type="subcellular location">
    <subcellularLocation>
        <location evidence="2">Cytoplasm</location>
    </subcellularLocation>
    <subcellularLocation>
        <location evidence="3">Secreted</location>
    </subcellularLocation>
</comment>
<evidence type="ECO:0000256" key="10">
    <source>
        <dbReference type="ARBA" id="ARBA00022559"/>
    </source>
</evidence>
<dbReference type="GO" id="GO:0019731">
    <property type="term" value="P:antibacterial humoral response"/>
    <property type="evidence" value="ECO:0007669"/>
    <property type="project" value="UniProtKB-ARBA"/>
</dbReference>
<dbReference type="GO" id="GO:0020037">
    <property type="term" value="F:heme binding"/>
    <property type="evidence" value="ECO:0007669"/>
    <property type="project" value="InterPro"/>
</dbReference>
<dbReference type="PRINTS" id="PR00457">
    <property type="entry name" value="ANPEROXIDASE"/>
</dbReference>
<evidence type="ECO:0000256" key="7">
    <source>
        <dbReference type="ARBA" id="ARBA00022525"/>
    </source>
</evidence>
<keyword evidence="11 24" id="KW-0349">Heme</keyword>
<evidence type="ECO:0000256" key="16">
    <source>
        <dbReference type="ARBA" id="ARBA00023004"/>
    </source>
</evidence>
<gene>
    <name evidence="26" type="primary">LPO</name>
</gene>
<keyword evidence="27" id="KW-1185">Reference proteome</keyword>
<dbReference type="Ensembl" id="ENSAMET00000034977.1">
    <property type="protein sequence ID" value="ENSAMEP00000027783.1"/>
    <property type="gene ID" value="ENSAMEG00000011825.2"/>
</dbReference>
<keyword evidence="16 24" id="KW-0408">Iron</keyword>
<evidence type="ECO:0000256" key="24">
    <source>
        <dbReference type="PIRSR" id="PIRSR619791-2"/>
    </source>
</evidence>
<comment type="catalytic activity">
    <reaction evidence="22">
        <text>iodide + H2O2 = hypoiodite + H2O</text>
        <dbReference type="Rhea" id="RHEA:69420"/>
        <dbReference type="ChEBI" id="CHEBI:15377"/>
        <dbReference type="ChEBI" id="CHEBI:16240"/>
        <dbReference type="ChEBI" id="CHEBI:16382"/>
        <dbReference type="ChEBI" id="CHEBI:29232"/>
    </reaction>
    <physiologicalReaction direction="left-to-right" evidence="22">
        <dbReference type="Rhea" id="RHEA:69421"/>
    </physiologicalReaction>
</comment>
<accession>A0A7N5JN38</accession>
<dbReference type="GeneTree" id="ENSGT00940000160488"/>
<evidence type="ECO:0000256" key="8">
    <source>
        <dbReference type="ARBA" id="ARBA00022529"/>
    </source>
</evidence>
<dbReference type="PANTHER" id="PTHR11475">
    <property type="entry name" value="OXIDASE/PEROXIDASE"/>
    <property type="match status" value="1"/>
</dbReference>
<dbReference type="PROSITE" id="PS50292">
    <property type="entry name" value="PEROXIDASE_3"/>
    <property type="match status" value="1"/>
</dbReference>
<evidence type="ECO:0000256" key="5">
    <source>
        <dbReference type="ARBA" id="ARBA00017050"/>
    </source>
</evidence>
<organism evidence="26 27">
    <name type="scientific">Ailuropoda melanoleuca</name>
    <name type="common">Giant panda</name>
    <dbReference type="NCBI Taxonomy" id="9646"/>
    <lineage>
        <taxon>Eukaryota</taxon>
        <taxon>Metazoa</taxon>
        <taxon>Chordata</taxon>
        <taxon>Craniata</taxon>
        <taxon>Vertebrata</taxon>
        <taxon>Euteleostomi</taxon>
        <taxon>Mammalia</taxon>
        <taxon>Eutheria</taxon>
        <taxon>Laurasiatheria</taxon>
        <taxon>Carnivora</taxon>
        <taxon>Caniformia</taxon>
        <taxon>Ursidae</taxon>
        <taxon>Ailuropoda</taxon>
    </lineage>
</organism>
<feature type="chain" id="PRO_5030823428" description="Lactoperoxidase" evidence="25">
    <location>
        <begin position="25"/>
        <end position="721"/>
    </location>
</feature>
<evidence type="ECO:0000256" key="15">
    <source>
        <dbReference type="ARBA" id="ARBA00023002"/>
    </source>
</evidence>
<evidence type="ECO:0000256" key="12">
    <source>
        <dbReference type="ARBA" id="ARBA00022723"/>
    </source>
</evidence>
<protein>
    <recommendedName>
        <fullName evidence="5">Lactoperoxidase</fullName>
        <ecNumber evidence="4">1.11.1.7</ecNumber>
    </recommendedName>
</protein>
<dbReference type="EC" id="1.11.1.7" evidence="4"/>